<dbReference type="CDD" id="cd04301">
    <property type="entry name" value="NAT_SF"/>
    <property type="match status" value="1"/>
</dbReference>
<dbReference type="RefSeq" id="WP_098177610.1">
    <property type="nucleotide sequence ID" value="NZ_NUEQ01000100.1"/>
</dbReference>
<evidence type="ECO:0000259" key="1">
    <source>
        <dbReference type="PROSITE" id="PS51186"/>
    </source>
</evidence>
<comment type="caution">
    <text evidence="2">The sequence shown here is derived from an EMBL/GenBank/DDBJ whole genome shotgun (WGS) entry which is preliminary data.</text>
</comment>
<dbReference type="InterPro" id="IPR000182">
    <property type="entry name" value="GNAT_dom"/>
</dbReference>
<dbReference type="SUPFAM" id="SSF55729">
    <property type="entry name" value="Acyl-CoA N-acyltransferases (Nat)"/>
    <property type="match status" value="1"/>
</dbReference>
<reference evidence="2 3" key="1">
    <citation type="submission" date="2017-09" db="EMBL/GenBank/DDBJ databases">
        <title>Large-scale bioinformatics analysis of Bacillus genomes uncovers conserved roles of natural products in bacterial physiology.</title>
        <authorList>
            <consortium name="Agbiome Team Llc"/>
            <person name="Bleich R.M."/>
            <person name="Kirk G.J."/>
            <person name="Santa Maria K.C."/>
            <person name="Allen S.E."/>
            <person name="Farag S."/>
            <person name="Shank E.A."/>
            <person name="Bowers A."/>
        </authorList>
    </citation>
    <scope>NUCLEOTIDE SEQUENCE [LARGE SCALE GENOMIC DNA]</scope>
    <source>
        <strain evidence="2 3">AFS003229</strain>
    </source>
</reference>
<evidence type="ECO:0000313" key="3">
    <source>
        <dbReference type="Proteomes" id="UP000220106"/>
    </source>
</evidence>
<accession>A0AAX0RYA6</accession>
<evidence type="ECO:0000313" key="2">
    <source>
        <dbReference type="EMBL" id="PEJ27469.1"/>
    </source>
</evidence>
<dbReference type="Gene3D" id="3.40.630.30">
    <property type="match status" value="1"/>
</dbReference>
<dbReference type="GO" id="GO:0016747">
    <property type="term" value="F:acyltransferase activity, transferring groups other than amino-acyl groups"/>
    <property type="evidence" value="ECO:0007669"/>
    <property type="project" value="InterPro"/>
</dbReference>
<dbReference type="AlphaFoldDB" id="A0AAX0RYA6"/>
<proteinExistence type="predicted"/>
<name>A0AAX0RYA6_9BACI</name>
<gene>
    <name evidence="2" type="ORF">CN689_23620</name>
</gene>
<dbReference type="PANTHER" id="PTHR43415:SF3">
    <property type="entry name" value="GNAT-FAMILY ACETYLTRANSFERASE"/>
    <property type="match status" value="1"/>
</dbReference>
<dbReference type="PANTHER" id="PTHR43415">
    <property type="entry name" value="SPERMIDINE N(1)-ACETYLTRANSFERASE"/>
    <property type="match status" value="1"/>
</dbReference>
<sequence length="184" mass="21235">MGQFQPKHFITKNGESFLLRTALPEDAEKVLRFNKAIISEAPYLLTTETEFKVSYDREKQFLKHIVDDNGKLAIIAEYQEEIIGFLDFHNGHKKRILHQGAFGMSVANEYRNQGVGKALLTVLLDWAKDNPLIEKVYLEVFADNTNAICIYENFGFVEEGRKLKAIKIDNETYYDLILMGYFTN</sequence>
<organism evidence="2 3">
    <name type="scientific">Peribacillus butanolivorans</name>
    <dbReference type="NCBI Taxonomy" id="421767"/>
    <lineage>
        <taxon>Bacteria</taxon>
        <taxon>Bacillati</taxon>
        <taxon>Bacillota</taxon>
        <taxon>Bacilli</taxon>
        <taxon>Bacillales</taxon>
        <taxon>Bacillaceae</taxon>
        <taxon>Peribacillus</taxon>
    </lineage>
</organism>
<dbReference type="EMBL" id="NUEQ01000100">
    <property type="protein sequence ID" value="PEJ27469.1"/>
    <property type="molecule type" value="Genomic_DNA"/>
</dbReference>
<protein>
    <submittedName>
        <fullName evidence="2">GNAT family N-acetyltransferase</fullName>
    </submittedName>
</protein>
<dbReference type="InterPro" id="IPR016181">
    <property type="entry name" value="Acyl_CoA_acyltransferase"/>
</dbReference>
<feature type="domain" description="N-acetyltransferase" evidence="1">
    <location>
        <begin position="17"/>
        <end position="184"/>
    </location>
</feature>
<dbReference type="PROSITE" id="PS51186">
    <property type="entry name" value="GNAT"/>
    <property type="match status" value="1"/>
</dbReference>
<dbReference type="Proteomes" id="UP000220106">
    <property type="component" value="Unassembled WGS sequence"/>
</dbReference>
<dbReference type="Pfam" id="PF00583">
    <property type="entry name" value="Acetyltransf_1"/>
    <property type="match status" value="1"/>
</dbReference>